<dbReference type="InterPro" id="IPR000415">
    <property type="entry name" value="Nitroreductase-like"/>
</dbReference>
<evidence type="ECO:0000259" key="3">
    <source>
        <dbReference type="Pfam" id="PF00881"/>
    </source>
</evidence>
<reference evidence="4" key="1">
    <citation type="submission" date="2021-01" db="EMBL/GenBank/DDBJ databases">
        <title>Whole genome shotgun sequence of Actinoplanes ferrugineus NBRC 15555.</title>
        <authorList>
            <person name="Komaki H."/>
            <person name="Tamura T."/>
        </authorList>
    </citation>
    <scope>NUCLEOTIDE SEQUENCE</scope>
    <source>
        <strain evidence="4">NBRC 15555</strain>
    </source>
</reference>
<evidence type="ECO:0000256" key="1">
    <source>
        <dbReference type="ARBA" id="ARBA00007118"/>
    </source>
</evidence>
<gene>
    <name evidence="4" type="ORF">Afe05nite_80340</name>
</gene>
<sequence length="189" mass="20972">MPDDVLVPKLHPLLATRWSPTTFDPGFELDADQTELLVEAARWAPSAGNSQPWAFIVSRRGDDTHRRLVRHLAASSSRWAPSASVLVANLAHRYVDGTDWEYSEFALYDLGQAVAHMTIQAQALGLFARQFRAFDRSALAHEFGVPPHWEVTTMSAFGRVPSSPDSATPQPLEAARMRRPIGDLLWTGP</sequence>
<dbReference type="Gene3D" id="3.40.109.10">
    <property type="entry name" value="NADH Oxidase"/>
    <property type="match status" value="1"/>
</dbReference>
<proteinExistence type="inferred from homology"/>
<dbReference type="PANTHER" id="PTHR43673:SF10">
    <property type="entry name" value="NADH DEHYDROGENASE_NAD(P)H NITROREDUCTASE XCC3605-RELATED"/>
    <property type="match status" value="1"/>
</dbReference>
<dbReference type="AlphaFoldDB" id="A0A919JBE4"/>
<evidence type="ECO:0000313" key="4">
    <source>
        <dbReference type="EMBL" id="GIE16194.1"/>
    </source>
</evidence>
<dbReference type="GO" id="GO:0016491">
    <property type="term" value="F:oxidoreductase activity"/>
    <property type="evidence" value="ECO:0007669"/>
    <property type="project" value="UniProtKB-KW"/>
</dbReference>
<dbReference type="PANTHER" id="PTHR43673">
    <property type="entry name" value="NAD(P)H NITROREDUCTASE YDGI-RELATED"/>
    <property type="match status" value="1"/>
</dbReference>
<dbReference type="InterPro" id="IPR029479">
    <property type="entry name" value="Nitroreductase"/>
</dbReference>
<organism evidence="4 5">
    <name type="scientific">Paractinoplanes ferrugineus</name>
    <dbReference type="NCBI Taxonomy" id="113564"/>
    <lineage>
        <taxon>Bacteria</taxon>
        <taxon>Bacillati</taxon>
        <taxon>Actinomycetota</taxon>
        <taxon>Actinomycetes</taxon>
        <taxon>Micromonosporales</taxon>
        <taxon>Micromonosporaceae</taxon>
        <taxon>Paractinoplanes</taxon>
    </lineage>
</organism>
<dbReference type="Proteomes" id="UP000598174">
    <property type="component" value="Unassembled WGS sequence"/>
</dbReference>
<dbReference type="RefSeq" id="WP_203822538.1">
    <property type="nucleotide sequence ID" value="NZ_BAAABP010000025.1"/>
</dbReference>
<evidence type="ECO:0000256" key="2">
    <source>
        <dbReference type="ARBA" id="ARBA00023002"/>
    </source>
</evidence>
<keyword evidence="2" id="KW-0560">Oxidoreductase</keyword>
<name>A0A919JBE4_9ACTN</name>
<dbReference type="SUPFAM" id="SSF55469">
    <property type="entry name" value="FMN-dependent nitroreductase-like"/>
    <property type="match status" value="1"/>
</dbReference>
<dbReference type="Pfam" id="PF00881">
    <property type="entry name" value="Nitroreductase"/>
    <property type="match status" value="1"/>
</dbReference>
<dbReference type="EMBL" id="BOMM01000079">
    <property type="protein sequence ID" value="GIE16194.1"/>
    <property type="molecule type" value="Genomic_DNA"/>
</dbReference>
<evidence type="ECO:0000313" key="5">
    <source>
        <dbReference type="Proteomes" id="UP000598174"/>
    </source>
</evidence>
<keyword evidence="5" id="KW-1185">Reference proteome</keyword>
<comment type="caution">
    <text evidence="4">The sequence shown here is derived from an EMBL/GenBank/DDBJ whole genome shotgun (WGS) entry which is preliminary data.</text>
</comment>
<feature type="domain" description="Nitroreductase" evidence="3">
    <location>
        <begin position="15"/>
        <end position="75"/>
    </location>
</feature>
<comment type="similarity">
    <text evidence="1">Belongs to the nitroreductase family.</text>
</comment>
<accession>A0A919JBE4</accession>
<protein>
    <submittedName>
        <fullName evidence="4">Nitroreductase</fullName>
    </submittedName>
</protein>